<dbReference type="EMBL" id="PEXX01000029">
    <property type="protein sequence ID" value="PIU10754.1"/>
    <property type="molecule type" value="Genomic_DNA"/>
</dbReference>
<dbReference type="Proteomes" id="UP000230586">
    <property type="component" value="Unassembled WGS sequence"/>
</dbReference>
<reference evidence="2" key="1">
    <citation type="submission" date="2017-09" db="EMBL/GenBank/DDBJ databases">
        <title>Depth-based differentiation of microbial function through sediment-hosted aquifers and enrichment of novel symbionts in the deep terrestrial subsurface.</title>
        <authorList>
            <person name="Probst A.J."/>
            <person name="Ladd B."/>
            <person name="Jarett J.K."/>
            <person name="Geller-Mcgrath D.E."/>
            <person name="Sieber C.M.K."/>
            <person name="Emerson J.B."/>
            <person name="Anantharaman K."/>
            <person name="Thomas B.C."/>
            <person name="Malmstrom R."/>
            <person name="Stieglmeier M."/>
            <person name="Klingl A."/>
            <person name="Woyke T."/>
            <person name="Ryan C.M."/>
            <person name="Banfield J.F."/>
        </authorList>
    </citation>
    <scope>NUCLEOTIDE SEQUENCE [LARGE SCALE GENOMIC DNA]</scope>
</reference>
<accession>A0A2M6XSY5</accession>
<evidence type="ECO:0000313" key="1">
    <source>
        <dbReference type="EMBL" id="PIU10754.1"/>
    </source>
</evidence>
<dbReference type="AlphaFoldDB" id="A0A2M6XSY5"/>
<gene>
    <name evidence="1" type="ORF">COT27_01490</name>
</gene>
<name>A0A2M6XSY5_9BACT</name>
<proteinExistence type="predicted"/>
<protein>
    <submittedName>
        <fullName evidence="1">Uncharacterized protein</fullName>
    </submittedName>
</protein>
<evidence type="ECO:0000313" key="2">
    <source>
        <dbReference type="Proteomes" id="UP000230586"/>
    </source>
</evidence>
<sequence>MRIFWSGTGHRQGGTGRRFTPQKAELLCGVAGSPRTAYGCGVKVPPAPFGKIKNCLSESVRVRGEIQENILRWFQNYFYCNLLFSADTSSSWREMIFTVILLRLKSFRWLSSSRLKISKFRNETVLKPSH</sequence>
<comment type="caution">
    <text evidence="1">The sequence shown here is derived from an EMBL/GenBank/DDBJ whole genome shotgun (WGS) entry which is preliminary data.</text>
</comment>
<organism evidence="1 2">
    <name type="scientific">Candidatus Kuenenbacteria bacterium CG08_land_8_20_14_0_20_37_23</name>
    <dbReference type="NCBI Taxonomy" id="1974617"/>
    <lineage>
        <taxon>Bacteria</taxon>
        <taxon>Candidatus Kueneniibacteriota</taxon>
    </lineage>
</organism>